<dbReference type="SUPFAM" id="SSF49899">
    <property type="entry name" value="Concanavalin A-like lectins/glucanases"/>
    <property type="match status" value="1"/>
</dbReference>
<reference evidence="3" key="3">
    <citation type="submission" date="2016-07" db="EMBL/GenBank/DDBJ databases">
        <title>Evolution of pathogenesis and genome organization in the Tremellales.</title>
        <authorList>
            <person name="Cuomo C."/>
            <person name="Litvintseva A."/>
            <person name="Heitman J."/>
            <person name="Chen Y."/>
            <person name="Sun S."/>
            <person name="Springer D."/>
            <person name="Dromer F."/>
            <person name="Young S."/>
            <person name="Zeng Q."/>
            <person name="Chapman S."/>
            <person name="Gujja S."/>
            <person name="Saif S."/>
            <person name="Birren B."/>
        </authorList>
    </citation>
    <scope>NUCLEOTIDE SEQUENCE</scope>
    <source>
        <strain evidence="3">CBS 10737</strain>
    </source>
</reference>
<dbReference type="GO" id="GO:0005975">
    <property type="term" value="P:carbohydrate metabolic process"/>
    <property type="evidence" value="ECO:0007669"/>
    <property type="project" value="InterPro"/>
</dbReference>
<reference evidence="4" key="4">
    <citation type="submission" date="2024-02" db="EMBL/GenBank/DDBJ databases">
        <title>Comparative genomics of Cryptococcus and Kwoniella reveals pathogenesis evolution and contrasting modes of karyotype evolution via chromosome fusion or intercentromeric recombination.</title>
        <authorList>
            <person name="Coelho M.A."/>
            <person name="David-Palma M."/>
            <person name="Shea T."/>
            <person name="Bowers K."/>
            <person name="McGinley-Smith S."/>
            <person name="Mohammad A.W."/>
            <person name="Gnirke A."/>
            <person name="Yurkov A.M."/>
            <person name="Nowrousian M."/>
            <person name="Sun S."/>
            <person name="Cuomo C.A."/>
            <person name="Heitman J."/>
        </authorList>
    </citation>
    <scope>NUCLEOTIDE SEQUENCE</scope>
    <source>
        <strain evidence="4">CBS 10737</strain>
    </source>
</reference>
<accession>A0A1B9HYV7</accession>
<feature type="domain" description="GH16" evidence="2">
    <location>
        <begin position="102"/>
        <end position="334"/>
    </location>
</feature>
<feature type="compositionally biased region" description="Basic and acidic residues" evidence="1">
    <location>
        <begin position="241"/>
        <end position="252"/>
    </location>
</feature>
<dbReference type="Proteomes" id="UP000094020">
    <property type="component" value="Chromosome 10"/>
</dbReference>
<feature type="region of interest" description="Disordered" evidence="1">
    <location>
        <begin position="237"/>
        <end position="256"/>
    </location>
</feature>
<evidence type="ECO:0000256" key="1">
    <source>
        <dbReference type="SAM" id="MobiDB-lite"/>
    </source>
</evidence>
<reference evidence="4" key="2">
    <citation type="submission" date="2013-07" db="EMBL/GenBank/DDBJ databases">
        <authorList>
            <consortium name="The Broad Institute Genome Sequencing Platform"/>
            <person name="Cuomo C."/>
            <person name="Litvintseva A."/>
            <person name="Chen Y."/>
            <person name="Heitman J."/>
            <person name="Sun S."/>
            <person name="Springer D."/>
            <person name="Dromer F."/>
            <person name="Young S.K."/>
            <person name="Zeng Q."/>
            <person name="Gargeya S."/>
            <person name="Fitzgerald M."/>
            <person name="Abouelleil A."/>
            <person name="Alvarado L."/>
            <person name="Berlin A.M."/>
            <person name="Chapman S.B."/>
            <person name="Dewar J."/>
            <person name="Goldberg J."/>
            <person name="Griggs A."/>
            <person name="Gujja S."/>
            <person name="Hansen M."/>
            <person name="Howarth C."/>
            <person name="Imamovic A."/>
            <person name="Larimer J."/>
            <person name="McCowan C."/>
            <person name="Murphy C."/>
            <person name="Pearson M."/>
            <person name="Priest M."/>
            <person name="Roberts A."/>
            <person name="Saif S."/>
            <person name="Shea T."/>
            <person name="Sykes S."/>
            <person name="Wortman J."/>
            <person name="Nusbaum C."/>
            <person name="Birren B."/>
        </authorList>
    </citation>
    <scope>NUCLEOTIDE SEQUENCE</scope>
    <source>
        <strain evidence="4">CBS 10737</strain>
    </source>
</reference>
<dbReference type="InterPro" id="IPR000757">
    <property type="entry name" value="Beta-glucanase-like"/>
</dbReference>
<dbReference type="GeneID" id="30173610"/>
<dbReference type="Pfam" id="PF00722">
    <property type="entry name" value="Glyco_hydro_16"/>
    <property type="match status" value="1"/>
</dbReference>
<dbReference type="EMBL" id="CP144528">
    <property type="protein sequence ID" value="WWC73249.1"/>
    <property type="molecule type" value="Genomic_DNA"/>
</dbReference>
<evidence type="ECO:0000313" key="4">
    <source>
        <dbReference type="EMBL" id="WWC73249.1"/>
    </source>
</evidence>
<dbReference type="AlphaFoldDB" id="A0A1B9HYV7"/>
<dbReference type="Gene3D" id="2.60.120.200">
    <property type="match status" value="1"/>
</dbReference>
<dbReference type="InterPro" id="IPR013320">
    <property type="entry name" value="ConA-like_dom_sf"/>
</dbReference>
<reference evidence="3" key="1">
    <citation type="submission" date="2013-07" db="EMBL/GenBank/DDBJ databases">
        <title>The Genome Sequence of Cryptococcus pinus CBS10737.</title>
        <authorList>
            <consortium name="The Broad Institute Genome Sequencing Platform"/>
            <person name="Cuomo C."/>
            <person name="Litvintseva A."/>
            <person name="Chen Y."/>
            <person name="Heitman J."/>
            <person name="Sun S."/>
            <person name="Springer D."/>
            <person name="Dromer F."/>
            <person name="Young S.K."/>
            <person name="Zeng Q."/>
            <person name="Gargeya S."/>
            <person name="Fitzgerald M."/>
            <person name="Abouelleil A."/>
            <person name="Alvarado L."/>
            <person name="Berlin A.M."/>
            <person name="Chapman S.B."/>
            <person name="Dewar J."/>
            <person name="Goldberg J."/>
            <person name="Griggs A."/>
            <person name="Gujja S."/>
            <person name="Hansen M."/>
            <person name="Howarth C."/>
            <person name="Imamovic A."/>
            <person name="Larimer J."/>
            <person name="McCowan C."/>
            <person name="Murphy C."/>
            <person name="Pearson M."/>
            <person name="Priest M."/>
            <person name="Roberts A."/>
            <person name="Saif S."/>
            <person name="Shea T."/>
            <person name="Sykes S."/>
            <person name="Wortman J."/>
            <person name="Nusbaum C."/>
            <person name="Birren B."/>
        </authorList>
    </citation>
    <scope>NUCLEOTIDE SEQUENCE [LARGE SCALE GENOMIC DNA]</scope>
    <source>
        <strain evidence="3">CBS 10737</strain>
    </source>
</reference>
<dbReference type="STRING" id="1296096.A0A1B9HYV7"/>
<dbReference type="GO" id="GO:0004553">
    <property type="term" value="F:hydrolase activity, hydrolyzing O-glycosyl compounds"/>
    <property type="evidence" value="ECO:0007669"/>
    <property type="project" value="InterPro"/>
</dbReference>
<dbReference type="RefSeq" id="XP_019009681.1">
    <property type="nucleotide sequence ID" value="XM_019156963.1"/>
</dbReference>
<evidence type="ECO:0000313" key="5">
    <source>
        <dbReference type="Proteomes" id="UP000094020"/>
    </source>
</evidence>
<dbReference type="EMBL" id="KI894013">
    <property type="protein sequence ID" value="OCF48462.1"/>
    <property type="molecule type" value="Genomic_DNA"/>
</dbReference>
<organism evidence="3">
    <name type="scientific">Kwoniella pini CBS 10737</name>
    <dbReference type="NCBI Taxonomy" id="1296096"/>
    <lineage>
        <taxon>Eukaryota</taxon>
        <taxon>Fungi</taxon>
        <taxon>Dikarya</taxon>
        <taxon>Basidiomycota</taxon>
        <taxon>Agaricomycotina</taxon>
        <taxon>Tremellomycetes</taxon>
        <taxon>Tremellales</taxon>
        <taxon>Cryptococcaceae</taxon>
        <taxon>Kwoniella</taxon>
    </lineage>
</organism>
<name>A0A1B9HYV7_9TREE</name>
<evidence type="ECO:0000259" key="2">
    <source>
        <dbReference type="PROSITE" id="PS51762"/>
    </source>
</evidence>
<dbReference type="CDD" id="cd00413">
    <property type="entry name" value="Glyco_hydrolase_16"/>
    <property type="match status" value="1"/>
</dbReference>
<evidence type="ECO:0000313" key="3">
    <source>
        <dbReference type="EMBL" id="OCF48462.1"/>
    </source>
</evidence>
<protein>
    <recommendedName>
        <fullName evidence="2">GH16 domain-containing protein</fullName>
    </recommendedName>
</protein>
<gene>
    <name evidence="3" type="ORF">I206_05241</name>
    <name evidence="4" type="ORF">I206_107215</name>
</gene>
<dbReference type="PANTHER" id="PTHR38121:SF4">
    <property type="entry name" value="GH16 DOMAIN-CONTAINING PROTEIN-RELATED"/>
    <property type="match status" value="1"/>
</dbReference>
<dbReference type="OrthoDB" id="2579977at2759"/>
<sequence>MPINQALVATGSRGRWTGRPASTTAAISASVSSIANTDEEENTATLSASAPNQISSYASPSVLVDPIRTSSAAFGTASVSVASSQNTTSTQTGNCSCGYILTSYNNAYFPESLIVDFSTVTDKSSLANMGLRIMDGSRAGSVAPDGGRSLTSIDNVAIKDGILTLTVPGGQAKGGQISSAEIETIFAATGGVFTMNAKLSPVAGTCQAIFTYTDNEDRSLDEQDIEIVAITPGMIQLTNHDPNKTKKSDEQKSPFTNDPFTSFNEYTIGWFKDSTKYYYNGAVLNGPTQYRSVNPSQIVINNWSSGKETFTQGPPVDDTVLQVKGIAYYYQKESMATYPAYPNGCSESQACRV</sequence>
<keyword evidence="5" id="KW-1185">Reference proteome</keyword>
<dbReference type="KEGG" id="kpin:30173610"/>
<dbReference type="PANTHER" id="PTHR38121">
    <property type="entry name" value="GH16 DOMAIN-CONTAINING PROTEIN"/>
    <property type="match status" value="1"/>
</dbReference>
<proteinExistence type="predicted"/>
<dbReference type="PROSITE" id="PS51762">
    <property type="entry name" value="GH16_2"/>
    <property type="match status" value="1"/>
</dbReference>